<accession>R0K7I8</accession>
<sequence>MGAGLQRRLAVRLPLRLLSPAMAGHQPMHSPPQETRCPRPCRAVAECKDKMEKWEAVTATAPPRPDASRVTELCPCFQVITASWKPPKRPS</sequence>
<dbReference type="Proteomes" id="UP000016935">
    <property type="component" value="Unassembled WGS sequence"/>
</dbReference>
<name>R0K7I8_EXST2</name>
<dbReference type="RefSeq" id="XP_008028595.1">
    <property type="nucleotide sequence ID" value="XM_008030404.1"/>
</dbReference>
<dbReference type="EMBL" id="KB908814">
    <property type="protein sequence ID" value="EOA84247.1"/>
    <property type="molecule type" value="Genomic_DNA"/>
</dbReference>
<keyword evidence="2" id="KW-1185">Reference proteome</keyword>
<organism evidence="1 2">
    <name type="scientific">Exserohilum turcicum (strain 28A)</name>
    <name type="common">Northern leaf blight fungus</name>
    <name type="synonym">Setosphaeria turcica</name>
    <dbReference type="NCBI Taxonomy" id="671987"/>
    <lineage>
        <taxon>Eukaryota</taxon>
        <taxon>Fungi</taxon>
        <taxon>Dikarya</taxon>
        <taxon>Ascomycota</taxon>
        <taxon>Pezizomycotina</taxon>
        <taxon>Dothideomycetes</taxon>
        <taxon>Pleosporomycetidae</taxon>
        <taxon>Pleosporales</taxon>
        <taxon>Pleosporineae</taxon>
        <taxon>Pleosporaceae</taxon>
        <taxon>Exserohilum</taxon>
    </lineage>
</organism>
<evidence type="ECO:0000313" key="2">
    <source>
        <dbReference type="Proteomes" id="UP000016935"/>
    </source>
</evidence>
<evidence type="ECO:0000313" key="1">
    <source>
        <dbReference type="EMBL" id="EOA84247.1"/>
    </source>
</evidence>
<proteinExistence type="predicted"/>
<gene>
    <name evidence="1" type="ORF">SETTUDRAFT_164460</name>
</gene>
<dbReference type="AlphaFoldDB" id="R0K7I8"/>
<dbReference type="GeneID" id="19399141"/>
<dbReference type="HOGENOM" id="CLU_2428441_0_0_1"/>
<reference evidence="1 2" key="1">
    <citation type="journal article" date="2012" name="PLoS Pathog.">
        <title>Diverse lifestyles and strategies of plant pathogenesis encoded in the genomes of eighteen Dothideomycetes fungi.</title>
        <authorList>
            <person name="Ohm R.A."/>
            <person name="Feau N."/>
            <person name="Henrissat B."/>
            <person name="Schoch C.L."/>
            <person name="Horwitz B.A."/>
            <person name="Barry K.W."/>
            <person name="Condon B.J."/>
            <person name="Copeland A.C."/>
            <person name="Dhillon B."/>
            <person name="Glaser F."/>
            <person name="Hesse C.N."/>
            <person name="Kosti I."/>
            <person name="LaButti K."/>
            <person name="Lindquist E.A."/>
            <person name="Lucas S."/>
            <person name="Salamov A.A."/>
            <person name="Bradshaw R.E."/>
            <person name="Ciuffetti L."/>
            <person name="Hamelin R.C."/>
            <person name="Kema G.H.J."/>
            <person name="Lawrence C."/>
            <person name="Scott J.A."/>
            <person name="Spatafora J.W."/>
            <person name="Turgeon B.G."/>
            <person name="de Wit P.J.G.M."/>
            <person name="Zhong S."/>
            <person name="Goodwin S.B."/>
            <person name="Grigoriev I.V."/>
        </authorList>
    </citation>
    <scope>NUCLEOTIDE SEQUENCE [LARGE SCALE GENOMIC DNA]</scope>
    <source>
        <strain evidence="2">28A</strain>
    </source>
</reference>
<protein>
    <submittedName>
        <fullName evidence="1">Uncharacterized protein</fullName>
    </submittedName>
</protein>
<reference evidence="1 2" key="2">
    <citation type="journal article" date="2013" name="PLoS Genet.">
        <title>Comparative genome structure, secondary metabolite, and effector coding capacity across Cochliobolus pathogens.</title>
        <authorList>
            <person name="Condon B.J."/>
            <person name="Leng Y."/>
            <person name="Wu D."/>
            <person name="Bushley K.E."/>
            <person name="Ohm R.A."/>
            <person name="Otillar R."/>
            <person name="Martin J."/>
            <person name="Schackwitz W."/>
            <person name="Grimwood J."/>
            <person name="MohdZainudin N."/>
            <person name="Xue C."/>
            <person name="Wang R."/>
            <person name="Manning V.A."/>
            <person name="Dhillon B."/>
            <person name="Tu Z.J."/>
            <person name="Steffenson B.J."/>
            <person name="Salamov A."/>
            <person name="Sun H."/>
            <person name="Lowry S."/>
            <person name="LaButti K."/>
            <person name="Han J."/>
            <person name="Copeland A."/>
            <person name="Lindquist E."/>
            <person name="Barry K."/>
            <person name="Schmutz J."/>
            <person name="Baker S.E."/>
            <person name="Ciuffetti L.M."/>
            <person name="Grigoriev I.V."/>
            <person name="Zhong S."/>
            <person name="Turgeon B.G."/>
        </authorList>
    </citation>
    <scope>NUCLEOTIDE SEQUENCE [LARGE SCALE GENOMIC DNA]</scope>
    <source>
        <strain evidence="2">28A</strain>
    </source>
</reference>